<evidence type="ECO:0000313" key="3">
    <source>
        <dbReference type="EMBL" id="NWJ44517.1"/>
    </source>
</evidence>
<dbReference type="Proteomes" id="UP001431572">
    <property type="component" value="Chromosome 1"/>
</dbReference>
<keyword evidence="6" id="KW-1185">Reference proteome</keyword>
<dbReference type="EC" id="3.5.1.103" evidence="3"/>
<dbReference type="InterPro" id="IPR003737">
    <property type="entry name" value="GlcNAc_PI_deacetylase-related"/>
</dbReference>
<keyword evidence="2 3" id="KW-0378">Hydrolase</keyword>
<evidence type="ECO:0000256" key="2">
    <source>
        <dbReference type="ARBA" id="ARBA00022801"/>
    </source>
</evidence>
<dbReference type="Pfam" id="PF02585">
    <property type="entry name" value="PIG-L"/>
    <property type="match status" value="1"/>
</dbReference>
<dbReference type="EMBL" id="JACATZ010000001">
    <property type="protein sequence ID" value="NWJ44517.1"/>
    <property type="molecule type" value="Genomic_DNA"/>
</dbReference>
<evidence type="ECO:0000313" key="6">
    <source>
        <dbReference type="Proteomes" id="UP001431572"/>
    </source>
</evidence>
<evidence type="ECO:0000313" key="5">
    <source>
        <dbReference type="Proteomes" id="UP000521676"/>
    </source>
</evidence>
<evidence type="ECO:0000256" key="1">
    <source>
        <dbReference type="ARBA" id="ARBA00022723"/>
    </source>
</evidence>
<gene>
    <name evidence="3" type="primary">mshB</name>
    <name evidence="3" type="ORF">HXX08_01425</name>
    <name evidence="4" type="ORF">OZ401_002206</name>
</gene>
<reference evidence="3 5" key="1">
    <citation type="submission" date="2020-06" db="EMBL/GenBank/DDBJ databases">
        <title>Anoxygenic phototrophic Chloroflexota member uses a Type I reaction center.</title>
        <authorList>
            <person name="Tsuji J.M."/>
            <person name="Shaw N.A."/>
            <person name="Nagashima S."/>
            <person name="Venkiteswaran J."/>
            <person name="Schiff S.L."/>
            <person name="Hanada S."/>
            <person name="Tank M."/>
            <person name="Neufeld J.D."/>
        </authorList>
    </citation>
    <scope>NUCLEOTIDE SEQUENCE [LARGE SCALE GENOMIC DNA]</scope>
    <source>
        <strain evidence="3">L227-S17</strain>
    </source>
</reference>
<dbReference type="SUPFAM" id="SSF102588">
    <property type="entry name" value="LmbE-like"/>
    <property type="match status" value="1"/>
</dbReference>
<dbReference type="PANTHER" id="PTHR12993">
    <property type="entry name" value="N-ACETYLGLUCOSAMINYL-PHOSPHATIDYLINOSITOL DE-N-ACETYLASE-RELATED"/>
    <property type="match status" value="1"/>
</dbReference>
<dbReference type="PANTHER" id="PTHR12993:SF11">
    <property type="entry name" value="N-ACETYLGLUCOSAMINYL-PHOSPHATIDYLINOSITOL DE-N-ACETYLASE"/>
    <property type="match status" value="1"/>
</dbReference>
<reference evidence="4" key="2">
    <citation type="journal article" date="2024" name="Nature">
        <title>Anoxygenic phototroph of the Chloroflexota uses a type I reaction centre.</title>
        <authorList>
            <person name="Tsuji J.M."/>
            <person name="Shaw N.A."/>
            <person name="Nagashima S."/>
            <person name="Venkiteswaran J.J."/>
            <person name="Schiff S.L."/>
            <person name="Watanabe T."/>
            <person name="Fukui M."/>
            <person name="Hanada S."/>
            <person name="Tank M."/>
            <person name="Neufeld J.D."/>
        </authorList>
    </citation>
    <scope>NUCLEOTIDE SEQUENCE</scope>
    <source>
        <strain evidence="4">L227-S17</strain>
    </source>
</reference>
<dbReference type="RefSeq" id="WP_341468294.1">
    <property type="nucleotide sequence ID" value="NZ_CP128399.1"/>
</dbReference>
<dbReference type="AlphaFoldDB" id="A0A8T7LUI0"/>
<dbReference type="Proteomes" id="UP000521676">
    <property type="component" value="Unassembled WGS sequence"/>
</dbReference>
<keyword evidence="1" id="KW-0479">Metal-binding</keyword>
<evidence type="ECO:0000313" key="4">
    <source>
        <dbReference type="EMBL" id="WJW66410.1"/>
    </source>
</evidence>
<sequence>MADNIPLTFMAVHAHPDDEVFGTGGTMARLSAEGVRTILVTATRGEAGDIVDPTLDEAARQEVAANLGKVREGELREAVAILGISELRFLDFRDSGMVGTEPNTNPESFYQANFDDAVKRLVKYIREFRPQVIATYNQWGGYGHPDHVQAHRVALIAFNAAGDKRFYPDLGLEPWQPSKLYYTALPISMFKMAAEKARSMGIDGPWSNPEMDFESMGDPDATVTTRYDAREYFDQKLKAFSVHKTQISPDSMWYKMPPEMLKEGMGYEYYHLAQGKSGVTDPENMGMEDDLFAGIR</sequence>
<dbReference type="GO" id="GO:0035595">
    <property type="term" value="F:N-acetylglucosaminylinositol deacetylase activity"/>
    <property type="evidence" value="ECO:0007669"/>
    <property type="project" value="UniProtKB-EC"/>
</dbReference>
<accession>A0A8T7LUI0</accession>
<dbReference type="NCBIfam" id="TIGR03445">
    <property type="entry name" value="mycothiol_MshB"/>
    <property type="match status" value="1"/>
</dbReference>
<protein>
    <submittedName>
        <fullName evidence="3">N-acetyl-1-D-myo-inositol-2-amino-2-deoxy-alpha-D-glucopyranoside deacetylase</fullName>
        <ecNumber evidence="3">3.5.1.103</ecNumber>
    </submittedName>
</protein>
<organism evidence="3 5">
    <name type="scientific">Candidatus Chlorohelix allophototropha</name>
    <dbReference type="NCBI Taxonomy" id="3003348"/>
    <lineage>
        <taxon>Bacteria</taxon>
        <taxon>Bacillati</taxon>
        <taxon>Chloroflexota</taxon>
        <taxon>Chloroflexia</taxon>
        <taxon>Candidatus Chloroheliales</taxon>
        <taxon>Candidatus Chloroheliaceae</taxon>
        <taxon>Candidatus Chlorohelix</taxon>
    </lineage>
</organism>
<name>A0A8T7LUI0_9CHLR</name>
<dbReference type="GO" id="GO:0046872">
    <property type="term" value="F:metal ion binding"/>
    <property type="evidence" value="ECO:0007669"/>
    <property type="project" value="UniProtKB-KW"/>
</dbReference>
<dbReference type="EMBL" id="CP128399">
    <property type="protein sequence ID" value="WJW66410.1"/>
    <property type="molecule type" value="Genomic_DNA"/>
</dbReference>
<dbReference type="InterPro" id="IPR024078">
    <property type="entry name" value="LmbE-like_dom_sf"/>
</dbReference>
<proteinExistence type="predicted"/>
<dbReference type="Gene3D" id="3.40.50.10320">
    <property type="entry name" value="LmbE-like"/>
    <property type="match status" value="1"/>
</dbReference>
<dbReference type="InterPro" id="IPR017810">
    <property type="entry name" value="Mycothiol_biosynthesis_MshB"/>
</dbReference>